<accession>A0AAV0U822</accession>
<dbReference type="EMBL" id="CANTFK010000899">
    <property type="protein sequence ID" value="CAI5732982.1"/>
    <property type="molecule type" value="Genomic_DNA"/>
</dbReference>
<dbReference type="InterPro" id="IPR018553">
    <property type="entry name" value="E2_Ub-conjug_enz"/>
</dbReference>
<dbReference type="Pfam" id="PF09418">
    <property type="entry name" value="DUF2009"/>
    <property type="match status" value="3"/>
</dbReference>
<dbReference type="PANTHER" id="PTHR31560:SF0">
    <property type="entry name" value="UPF0652 PROTEIN C22H10.08"/>
    <property type="match status" value="1"/>
</dbReference>
<proteinExistence type="predicted"/>
<dbReference type="PANTHER" id="PTHR31560">
    <property type="entry name" value="UPF0652 PROTEIN C16A11.03C-RELATED"/>
    <property type="match status" value="1"/>
</dbReference>
<dbReference type="Proteomes" id="UP001159659">
    <property type="component" value="Unassembled WGS sequence"/>
</dbReference>
<evidence type="ECO:0000313" key="2">
    <source>
        <dbReference type="EMBL" id="CAI5732982.1"/>
    </source>
</evidence>
<sequence>MSTGEHLARVCPAWKDVKGLDDVDEAPHRNEFFCIECEAHESEHRKGNRRKHTFQPRFPTSKAAIEANRTTTNVEIDTMRAAVDYDGVEDELDGDTSSSEERDLYCDYPSPDSPVRLTNDKLDTPKFLPTAKRVRAQLQDVCGFLSALAVASDYKAGEEIIDEKKFADCAEFFLQEMFELGRRYKIMNPEKCAKIRTVHDVAEAGGALDMLHSAPDKAEGAGIQALSDKYESRRFSRDCLQQCLYSIADNNYHLYFERDPIDRMIKLLITNFNPDDEDGDSSLAIISGNDGARLSHSHDRQYNYVLQSLTLWREIAHDMFRLWCLTDEDLLTDVTRYELTETGQGLHRIQSAPRVSRAMHVILPSTMRSLDSWVGSSVIRFGDKNVPNALMFIITTSTLFWQTSSAKLSATAERTIFSRLDHALMDDLRASAWNWCSNLHTKPFFPIFKITGFVGFDGKFG</sequence>
<name>A0AAV0U822_9STRA</name>
<dbReference type="InterPro" id="IPR057668">
    <property type="entry name" value="E2_Ub-conjug_enz_C"/>
</dbReference>
<organism evidence="2 3">
    <name type="scientific">Peronospora farinosa</name>
    <dbReference type="NCBI Taxonomy" id="134698"/>
    <lineage>
        <taxon>Eukaryota</taxon>
        <taxon>Sar</taxon>
        <taxon>Stramenopiles</taxon>
        <taxon>Oomycota</taxon>
        <taxon>Peronosporomycetes</taxon>
        <taxon>Peronosporales</taxon>
        <taxon>Peronosporaceae</taxon>
        <taxon>Peronospora</taxon>
    </lineage>
</organism>
<evidence type="ECO:0000259" key="1">
    <source>
        <dbReference type="Pfam" id="PF09418"/>
    </source>
</evidence>
<dbReference type="AlphaFoldDB" id="A0AAV0U822"/>
<reference evidence="2" key="1">
    <citation type="submission" date="2022-12" db="EMBL/GenBank/DDBJ databases">
        <authorList>
            <person name="Webb A."/>
        </authorList>
    </citation>
    <scope>NUCLEOTIDE SEQUENCE</scope>
    <source>
        <strain evidence="2">Pf2</strain>
    </source>
</reference>
<comment type="caution">
    <text evidence="2">The sequence shown here is derived from an EMBL/GenBank/DDBJ whole genome shotgun (WGS) entry which is preliminary data.</text>
</comment>
<feature type="domain" description="Non-canonical E2 ubiquitin-conjugating enzyme C-terminal" evidence="1">
    <location>
        <begin position="219"/>
        <end position="393"/>
    </location>
</feature>
<evidence type="ECO:0000313" key="3">
    <source>
        <dbReference type="Proteomes" id="UP001159659"/>
    </source>
</evidence>
<gene>
    <name evidence="2" type="ORF">PFR002_LOCUS7051</name>
</gene>
<feature type="domain" description="Non-canonical E2 ubiquitin-conjugating enzyme C-terminal" evidence="1">
    <location>
        <begin position="120"/>
        <end position="192"/>
    </location>
</feature>
<feature type="domain" description="Non-canonical E2 ubiquitin-conjugating enzyme C-terminal" evidence="1">
    <location>
        <begin position="426"/>
        <end position="458"/>
    </location>
</feature>
<protein>
    <recommendedName>
        <fullName evidence="1">Non-canonical E2 ubiquitin-conjugating enzyme C-terminal domain-containing protein</fullName>
    </recommendedName>
</protein>